<dbReference type="PANTHER" id="PTHR33375">
    <property type="entry name" value="CHROMOSOME-PARTITIONING PROTEIN PARB-RELATED"/>
    <property type="match status" value="1"/>
</dbReference>
<dbReference type="GO" id="GO:0005694">
    <property type="term" value="C:chromosome"/>
    <property type="evidence" value="ECO:0007669"/>
    <property type="project" value="TreeGrafter"/>
</dbReference>
<dbReference type="SMART" id="SM00470">
    <property type="entry name" value="ParB"/>
    <property type="match status" value="1"/>
</dbReference>
<feature type="compositionally biased region" description="Low complexity" evidence="3">
    <location>
        <begin position="286"/>
        <end position="301"/>
    </location>
</feature>
<dbReference type="EMBL" id="WNDX01000238">
    <property type="protein sequence ID" value="KAF1034677.1"/>
    <property type="molecule type" value="Genomic_DNA"/>
</dbReference>
<dbReference type="InterPro" id="IPR036086">
    <property type="entry name" value="ParB/Sulfiredoxin_sf"/>
</dbReference>
<accession>A0A7V8FSN4</accession>
<dbReference type="InterPro" id="IPR013741">
    <property type="entry name" value="KorB_domain"/>
</dbReference>
<evidence type="ECO:0000313" key="6">
    <source>
        <dbReference type="Proteomes" id="UP000462435"/>
    </source>
</evidence>
<dbReference type="Pfam" id="PF08535">
    <property type="entry name" value="KorB"/>
    <property type="match status" value="1"/>
</dbReference>
<feature type="compositionally biased region" description="Basic and acidic residues" evidence="3">
    <location>
        <begin position="243"/>
        <end position="256"/>
    </location>
</feature>
<gene>
    <name evidence="5" type="primary">spo0C_2</name>
    <name evidence="5" type="ORF">GAK35_04274</name>
</gene>
<dbReference type="GO" id="GO:0003677">
    <property type="term" value="F:DNA binding"/>
    <property type="evidence" value="ECO:0007669"/>
    <property type="project" value="UniProtKB-KW"/>
</dbReference>
<reference evidence="6" key="1">
    <citation type="journal article" date="2020" name="MBio">
        <title>Horizontal gene transfer to a defensive symbiont with a reduced genome amongst a multipartite beetle microbiome.</title>
        <authorList>
            <person name="Waterworth S.C."/>
            <person name="Florez L.V."/>
            <person name="Rees E.R."/>
            <person name="Hertweck C."/>
            <person name="Kaltenpoth M."/>
            <person name="Kwan J.C."/>
        </authorList>
    </citation>
    <scope>NUCLEOTIDE SEQUENCE [LARGE SCALE GENOMIC DNA]</scope>
</reference>
<feature type="region of interest" description="Disordered" evidence="3">
    <location>
        <begin position="243"/>
        <end position="301"/>
    </location>
</feature>
<proteinExistence type="inferred from homology"/>
<evidence type="ECO:0000256" key="2">
    <source>
        <dbReference type="ARBA" id="ARBA00023125"/>
    </source>
</evidence>
<dbReference type="Gene3D" id="1.10.10.2830">
    <property type="match status" value="1"/>
</dbReference>
<dbReference type="Gene3D" id="3.90.1530.30">
    <property type="match status" value="1"/>
</dbReference>
<feature type="domain" description="ParB-like N-terminal" evidence="4">
    <location>
        <begin position="44"/>
        <end position="135"/>
    </location>
</feature>
<dbReference type="InterPro" id="IPR004437">
    <property type="entry name" value="ParB/RepB/Spo0J"/>
</dbReference>
<evidence type="ECO:0000256" key="3">
    <source>
        <dbReference type="SAM" id="MobiDB-lite"/>
    </source>
</evidence>
<sequence length="456" mass="50198">MNAKVQTAKVAKSKKPLDFDKFSGSAVKLNALKALDASKAPPDGEVELSLIDRKPQVREKFDEAKLEELAKDIKEQGLLQPILLRKKADGRYDLVAGERRYRSSILAGLDKVPYRLVPEDTDDFSIRRMQISENEQREDLTAYEKAKGVAEDVEKYGTEGACEIWGKKAPWISKRVSALRLPVPILALFRDEVISDVEMLNSLNNVLMLDEKEFSAIVGEIESGASFTREQLRDKESLIKERLQRQAEKETGEAKSTRATAKTMAPAAAGAGKTATAKKPSKSAEPKAATQAASPSAETEAEAAAAAALSAFVEQGQAKPAQAPTHVEAPKSSGLSRESLESKLNVFREELFQWGLLNQKQFMSIEGIVESLAQTGEDVQQLDNWVKWTGFQAIVLPLMAVLGEKTADVFLRRLAADLKKEKAGQIWDALYPLIDANAGINGKRDEAPSMPENWRF</sequence>
<protein>
    <submittedName>
        <fullName evidence="5">Chromosome-partitioning protein Spo0J</fullName>
    </submittedName>
</protein>
<keyword evidence="2" id="KW-0238">DNA-binding</keyword>
<dbReference type="Proteomes" id="UP000462435">
    <property type="component" value="Unassembled WGS sequence"/>
</dbReference>
<dbReference type="Pfam" id="PF02195">
    <property type="entry name" value="ParB_N"/>
    <property type="match status" value="1"/>
</dbReference>
<feature type="region of interest" description="Disordered" evidence="3">
    <location>
        <begin position="316"/>
        <end position="335"/>
    </location>
</feature>
<organism evidence="5 6">
    <name type="scientific">Herbaspirillum frisingense</name>
    <dbReference type="NCBI Taxonomy" id="92645"/>
    <lineage>
        <taxon>Bacteria</taxon>
        <taxon>Pseudomonadati</taxon>
        <taxon>Pseudomonadota</taxon>
        <taxon>Betaproteobacteria</taxon>
        <taxon>Burkholderiales</taxon>
        <taxon>Oxalobacteraceae</taxon>
        <taxon>Herbaspirillum</taxon>
    </lineage>
</organism>
<dbReference type="SUPFAM" id="SSF110849">
    <property type="entry name" value="ParB/Sulfiredoxin"/>
    <property type="match status" value="1"/>
</dbReference>
<dbReference type="FunFam" id="3.90.1530.30:FF:000001">
    <property type="entry name" value="Chromosome partitioning protein ParB"/>
    <property type="match status" value="1"/>
</dbReference>
<dbReference type="InterPro" id="IPR003115">
    <property type="entry name" value="ParB_N"/>
</dbReference>
<dbReference type="PANTHER" id="PTHR33375:SF1">
    <property type="entry name" value="CHROMOSOME-PARTITIONING PROTEIN PARB-RELATED"/>
    <property type="match status" value="1"/>
</dbReference>
<name>A0A7V8FSN4_9BURK</name>
<dbReference type="NCBIfam" id="TIGR00180">
    <property type="entry name" value="parB_part"/>
    <property type="match status" value="1"/>
</dbReference>
<dbReference type="GO" id="GO:0007059">
    <property type="term" value="P:chromosome segregation"/>
    <property type="evidence" value="ECO:0007669"/>
    <property type="project" value="TreeGrafter"/>
</dbReference>
<comment type="caution">
    <text evidence="5">The sequence shown here is derived from an EMBL/GenBank/DDBJ whole genome shotgun (WGS) entry which is preliminary data.</text>
</comment>
<evidence type="ECO:0000256" key="1">
    <source>
        <dbReference type="ARBA" id="ARBA00006295"/>
    </source>
</evidence>
<evidence type="ECO:0000259" key="4">
    <source>
        <dbReference type="SMART" id="SM00470"/>
    </source>
</evidence>
<comment type="similarity">
    <text evidence="1">Belongs to the ParB family.</text>
</comment>
<dbReference type="InterPro" id="IPR050336">
    <property type="entry name" value="Chromosome_partition/occlusion"/>
</dbReference>
<dbReference type="AlphaFoldDB" id="A0A7V8FSN4"/>
<evidence type="ECO:0000313" key="5">
    <source>
        <dbReference type="EMBL" id="KAF1034677.1"/>
    </source>
</evidence>
<feature type="compositionally biased region" description="Low complexity" evidence="3">
    <location>
        <begin position="257"/>
        <end position="278"/>
    </location>
</feature>